<dbReference type="GO" id="GO:0006355">
    <property type="term" value="P:regulation of DNA-templated transcription"/>
    <property type="evidence" value="ECO:0007669"/>
    <property type="project" value="InterPro"/>
</dbReference>
<dbReference type="Proteomes" id="UP000198346">
    <property type="component" value="Unassembled WGS sequence"/>
</dbReference>
<dbReference type="GO" id="GO:0006281">
    <property type="term" value="P:DNA repair"/>
    <property type="evidence" value="ECO:0007669"/>
    <property type="project" value="InterPro"/>
</dbReference>
<keyword evidence="4" id="KW-0223">Dioxygenase</keyword>
<dbReference type="Pfam" id="PF09859">
    <property type="entry name" value="Oxygenase-NA"/>
    <property type="match status" value="1"/>
</dbReference>
<dbReference type="InterPro" id="IPR035451">
    <property type="entry name" value="Ada-like_dom_sf"/>
</dbReference>
<dbReference type="InterPro" id="IPR006620">
    <property type="entry name" value="Pro_4_hyd_alph"/>
</dbReference>
<evidence type="ECO:0000256" key="2">
    <source>
        <dbReference type="ARBA" id="ARBA00022723"/>
    </source>
</evidence>
<evidence type="ECO:0000313" key="9">
    <source>
        <dbReference type="EMBL" id="SNT67871.1"/>
    </source>
</evidence>
<dbReference type="Pfam" id="PF02805">
    <property type="entry name" value="Ada_Zn_binding"/>
    <property type="match status" value="1"/>
</dbReference>
<organism evidence="9 10">
    <name type="scientific">Amphiplicatus metriothermophilus</name>
    <dbReference type="NCBI Taxonomy" id="1519374"/>
    <lineage>
        <taxon>Bacteria</taxon>
        <taxon>Pseudomonadati</taxon>
        <taxon>Pseudomonadota</taxon>
        <taxon>Alphaproteobacteria</taxon>
        <taxon>Parvularculales</taxon>
        <taxon>Parvularculaceae</taxon>
        <taxon>Amphiplicatus</taxon>
    </lineage>
</organism>
<dbReference type="InterPro" id="IPR018655">
    <property type="entry name" value="DUF2086"/>
</dbReference>
<dbReference type="Gene3D" id="2.60.120.620">
    <property type="entry name" value="q2cbj1_9rhob like domain"/>
    <property type="match status" value="1"/>
</dbReference>
<dbReference type="SUPFAM" id="SSF57884">
    <property type="entry name" value="Ada DNA repair protein, N-terminal domain (N-Ada 10)"/>
    <property type="match status" value="1"/>
</dbReference>
<comment type="cofactor">
    <cofactor evidence="1">
        <name>L-ascorbate</name>
        <dbReference type="ChEBI" id="CHEBI:38290"/>
    </cofactor>
</comment>
<dbReference type="GO" id="GO:0005506">
    <property type="term" value="F:iron ion binding"/>
    <property type="evidence" value="ECO:0007669"/>
    <property type="project" value="InterPro"/>
</dbReference>
<dbReference type="GO" id="GO:0008168">
    <property type="term" value="F:methyltransferase activity"/>
    <property type="evidence" value="ECO:0007669"/>
    <property type="project" value="InterPro"/>
</dbReference>
<dbReference type="OrthoDB" id="9781972at2"/>
<accession>A0A239PJ92</accession>
<feature type="domain" description="Fe2OG dioxygenase" evidence="8">
    <location>
        <begin position="207"/>
        <end position="320"/>
    </location>
</feature>
<dbReference type="GO" id="GO:0031418">
    <property type="term" value="F:L-ascorbic acid binding"/>
    <property type="evidence" value="ECO:0007669"/>
    <property type="project" value="UniProtKB-KW"/>
</dbReference>
<keyword evidence="5" id="KW-0560">Oxidoreductase</keyword>
<dbReference type="GO" id="GO:0008270">
    <property type="term" value="F:zinc ion binding"/>
    <property type="evidence" value="ECO:0007669"/>
    <property type="project" value="InterPro"/>
</dbReference>
<dbReference type="InterPro" id="IPR004026">
    <property type="entry name" value="Ada_DNA_repair_Zn-bd"/>
</dbReference>
<evidence type="ECO:0000256" key="7">
    <source>
        <dbReference type="ARBA" id="ARBA00023159"/>
    </source>
</evidence>
<dbReference type="InterPro" id="IPR005123">
    <property type="entry name" value="Oxoglu/Fe-dep_dioxygenase_dom"/>
</dbReference>
<dbReference type="PROSITE" id="PS51471">
    <property type="entry name" value="FE2OG_OXY"/>
    <property type="match status" value="1"/>
</dbReference>
<evidence type="ECO:0000256" key="5">
    <source>
        <dbReference type="ARBA" id="ARBA00023002"/>
    </source>
</evidence>
<gene>
    <name evidence="9" type="ORF">SAMN06297382_0364</name>
</gene>
<dbReference type="Gene3D" id="3.40.10.10">
    <property type="entry name" value="DNA Methylphosphotriester Repair Domain"/>
    <property type="match status" value="1"/>
</dbReference>
<dbReference type="GO" id="GO:0051213">
    <property type="term" value="F:dioxygenase activity"/>
    <property type="evidence" value="ECO:0007669"/>
    <property type="project" value="UniProtKB-KW"/>
</dbReference>
<keyword evidence="2" id="KW-0479">Metal-binding</keyword>
<evidence type="ECO:0000256" key="6">
    <source>
        <dbReference type="ARBA" id="ARBA00023004"/>
    </source>
</evidence>
<keyword evidence="7" id="KW-0010">Activator</keyword>
<dbReference type="EMBL" id="FZQA01000001">
    <property type="protein sequence ID" value="SNT67871.1"/>
    <property type="molecule type" value="Genomic_DNA"/>
</dbReference>
<protein>
    <recommendedName>
        <fullName evidence="8">Fe2OG dioxygenase domain-containing protein</fullName>
    </recommendedName>
</protein>
<evidence type="ECO:0000259" key="8">
    <source>
        <dbReference type="PROSITE" id="PS51471"/>
    </source>
</evidence>
<evidence type="ECO:0000256" key="1">
    <source>
        <dbReference type="ARBA" id="ARBA00001961"/>
    </source>
</evidence>
<dbReference type="SMART" id="SM00702">
    <property type="entry name" value="P4Hc"/>
    <property type="match status" value="1"/>
</dbReference>
<evidence type="ECO:0000313" key="10">
    <source>
        <dbReference type="Proteomes" id="UP000198346"/>
    </source>
</evidence>
<reference evidence="9 10" key="1">
    <citation type="submission" date="2017-07" db="EMBL/GenBank/DDBJ databases">
        <authorList>
            <person name="Sun Z.S."/>
            <person name="Albrecht U."/>
            <person name="Echele G."/>
            <person name="Lee C.C."/>
        </authorList>
    </citation>
    <scope>NUCLEOTIDE SEQUENCE [LARGE SCALE GENOMIC DNA]</scope>
    <source>
        <strain evidence="9 10">CGMCC 1.12710</strain>
    </source>
</reference>
<keyword evidence="10" id="KW-1185">Reference proteome</keyword>
<keyword evidence="6" id="KW-0408">Iron</keyword>
<dbReference type="RefSeq" id="WP_089410872.1">
    <property type="nucleotide sequence ID" value="NZ_FZQA01000001.1"/>
</dbReference>
<name>A0A239PJ92_9PROT</name>
<proteinExistence type="predicted"/>
<dbReference type="GO" id="GO:0016705">
    <property type="term" value="F:oxidoreductase activity, acting on paired donors, with incorporation or reduction of molecular oxygen"/>
    <property type="evidence" value="ECO:0007669"/>
    <property type="project" value="InterPro"/>
</dbReference>
<evidence type="ECO:0000256" key="3">
    <source>
        <dbReference type="ARBA" id="ARBA00022896"/>
    </source>
</evidence>
<evidence type="ECO:0000256" key="4">
    <source>
        <dbReference type="ARBA" id="ARBA00022964"/>
    </source>
</evidence>
<dbReference type="GO" id="GO:0003677">
    <property type="term" value="F:DNA binding"/>
    <property type="evidence" value="ECO:0007669"/>
    <property type="project" value="InterPro"/>
</dbReference>
<keyword evidence="3" id="KW-0847">Vitamin C</keyword>
<sequence length="321" mass="35608">MTAAPVLRLAADPYPDDDARWAACLARDARAEGAFWVCVATTGVYCRPTCAGRPLRKNVTFVRARREAERAGYRPCKRCRPERHVAGPVSHRIADVDWARVEAGLDVEGWAGLGALLSKAECRMLIEAYDDEARYRSRVVMARHGFGRGEYRYYADPAPEPIAGLRAQLYPRLAAIAEKWAEAAGAPRRYPRDHEAYRRACAAKGQTRPTPLILKYGPGGHNRLHQDLYGEEVFPIQVVVLLSEPGRDFEGGAFVLTEQRPRMQTRVEVVPLRRGEAVAFAVNDRPVAGKRGVHRARMRHGVASVTAGARYALGIIFHDAG</sequence>
<dbReference type="AlphaFoldDB" id="A0A239PJ92"/>